<dbReference type="HOGENOM" id="CLU_1110415_0_0_5"/>
<proteinExistence type="predicted"/>
<dbReference type="Proteomes" id="UP000008070">
    <property type="component" value="Chromosome"/>
</dbReference>
<organism evidence="1 2">
    <name type="scientific">Methylorubrum extorquens (strain DSM 6343 / CIP 106787 / DM4)</name>
    <name type="common">Methylobacterium extorquens</name>
    <dbReference type="NCBI Taxonomy" id="661410"/>
    <lineage>
        <taxon>Bacteria</taxon>
        <taxon>Pseudomonadati</taxon>
        <taxon>Pseudomonadota</taxon>
        <taxon>Alphaproteobacteria</taxon>
        <taxon>Hyphomicrobiales</taxon>
        <taxon>Methylobacteriaceae</taxon>
        <taxon>Methylorubrum</taxon>
    </lineage>
</organism>
<name>C7CAU3_METED</name>
<gene>
    <name evidence="1" type="ORF">METD_I2572</name>
</gene>
<accession>C7CAU3</accession>
<dbReference type="AlphaFoldDB" id="C7CAU3"/>
<evidence type="ECO:0000313" key="1">
    <source>
        <dbReference type="EMBL" id="CAX24226.1"/>
    </source>
</evidence>
<dbReference type="KEGG" id="mdi:METDI2572"/>
<evidence type="ECO:0000313" key="2">
    <source>
        <dbReference type="Proteomes" id="UP000008070"/>
    </source>
</evidence>
<reference evidence="2" key="1">
    <citation type="journal article" date="2009" name="PLoS ONE">
        <title>Methylobacterium genome sequences: a reference blueprint to investigate microbial metabolism of C1 compounds from natural and industrial sources.</title>
        <authorList>
            <person name="Vuilleumier S."/>
            <person name="Chistoserdova L."/>
            <person name="Lee M.-C."/>
            <person name="Bringel F."/>
            <person name="Lajus A."/>
            <person name="Zhou Y."/>
            <person name="Gourion B."/>
            <person name="Barbe V."/>
            <person name="Chang J."/>
            <person name="Cruveiller S."/>
            <person name="Dossat C."/>
            <person name="Gillett W."/>
            <person name="Gruffaz C."/>
            <person name="Haugen E."/>
            <person name="Hourcade E."/>
            <person name="Levy R."/>
            <person name="Mangenot S."/>
            <person name="Muller E."/>
            <person name="Nadalig T."/>
            <person name="Pagni M."/>
            <person name="Penny C."/>
            <person name="Peyraud R."/>
            <person name="Robinson D.G."/>
            <person name="Roche D."/>
            <person name="Rouy Z."/>
            <person name="Saenampechek C."/>
            <person name="Salvignol G."/>
            <person name="Vallenet D."/>
            <person name="Wu Z."/>
            <person name="Marx C.J."/>
            <person name="Vorholt J.A."/>
            <person name="Olson M.V."/>
            <person name="Kaul R."/>
            <person name="Weissenbach J."/>
            <person name="Medigue C."/>
            <person name="Lidstrom M.E."/>
        </authorList>
    </citation>
    <scope>NUCLEOTIDE SEQUENCE [LARGE SCALE GENOMIC DNA]</scope>
    <source>
        <strain evidence="2">DSM 6343 / CIP 106787 / DM4</strain>
    </source>
</reference>
<protein>
    <submittedName>
        <fullName evidence="1">Uncharacterized protein</fullName>
    </submittedName>
</protein>
<sequence>MLFEREPSGLPHARVRAAEALAALKAFDVLAEFLLSRQPISDPVERLGEETVMSAAGRLVARLRKDWVYDLLADLAGQRPLRGVLMGLGSFFRKESIPIFINALIEDEARLTAEAILRGFGNVARKALLAAALDEGDNPRSESESHLRKRRSALALLLETGLPRGYWPRVRSLIDDHDHQIALLACRACLNCGTATDMTRMPARLSELQLTAGWFDRGHIQELLSRCSACAQISRDSVPRARQGSSPVNA</sequence>
<dbReference type="EMBL" id="FP103042">
    <property type="protein sequence ID" value="CAX24226.1"/>
    <property type="molecule type" value="Genomic_DNA"/>
</dbReference>